<comment type="caution">
    <text evidence="1">The sequence shown here is derived from an EMBL/GenBank/DDBJ whole genome shotgun (WGS) entry which is preliminary data.</text>
</comment>
<accession>A0ABU0W9H9</accession>
<protein>
    <submittedName>
        <fullName evidence="1">Uncharacterized protein</fullName>
    </submittedName>
</protein>
<evidence type="ECO:0000313" key="1">
    <source>
        <dbReference type="EMBL" id="MDQ2070683.1"/>
    </source>
</evidence>
<dbReference type="Proteomes" id="UP001239019">
    <property type="component" value="Unassembled WGS sequence"/>
</dbReference>
<gene>
    <name evidence="1" type="ORF">RBH19_12450</name>
</gene>
<organism evidence="1 2">
    <name type="scientific">Natronospira bacteriovora</name>
    <dbReference type="NCBI Taxonomy" id="3069753"/>
    <lineage>
        <taxon>Bacteria</taxon>
        <taxon>Pseudomonadati</taxon>
        <taxon>Pseudomonadota</taxon>
        <taxon>Gammaproteobacteria</taxon>
        <taxon>Natronospirales</taxon>
        <taxon>Natronospiraceae</taxon>
        <taxon>Natronospira</taxon>
    </lineage>
</organism>
<dbReference type="RefSeq" id="WP_306729182.1">
    <property type="nucleotide sequence ID" value="NZ_JAVDDT010000009.1"/>
</dbReference>
<name>A0ABU0W9H9_9GAMM</name>
<keyword evidence="2" id="KW-1185">Reference proteome</keyword>
<evidence type="ECO:0000313" key="2">
    <source>
        <dbReference type="Proteomes" id="UP001239019"/>
    </source>
</evidence>
<proteinExistence type="predicted"/>
<sequence>MKAKRPIRLWLTALLSPLFFLDSAIALELKQPLHVITVCSDKTYVDGMLFNETTMADESMALPAAVRELDPRAFRNPAFRSIPSPHGFIVIEESGGTLHGRASFRKNGVEIEMAFRPGNDGQLKWDRLSGRTLEGEFLGLFADGFFLRPASDLTTSPLVKPTLDKVLREGDSLRLQDRDSRDYVIFDTAKISRAYESSRLLCEG</sequence>
<dbReference type="EMBL" id="JAVDDT010000009">
    <property type="protein sequence ID" value="MDQ2070683.1"/>
    <property type="molecule type" value="Genomic_DNA"/>
</dbReference>
<reference evidence="1 2" key="1">
    <citation type="submission" date="2023-08" db="EMBL/GenBank/DDBJ databases">
        <title>Whole-genome sequencing of halo(alkali)philic microorganisms from hypersaline lakes.</title>
        <authorList>
            <person name="Sorokin D.Y."/>
            <person name="Abbas B."/>
            <person name="Merkel A.Y."/>
        </authorList>
    </citation>
    <scope>NUCLEOTIDE SEQUENCE [LARGE SCALE GENOMIC DNA]</scope>
    <source>
        <strain evidence="1 2">AB-CW4</strain>
    </source>
</reference>